<dbReference type="RefSeq" id="WP_138851447.1">
    <property type="nucleotide sequence ID" value="NZ_CP040710.1"/>
</dbReference>
<dbReference type="SUPFAM" id="SSF159888">
    <property type="entry name" value="YdhG-like"/>
    <property type="match status" value="1"/>
</dbReference>
<dbReference type="EMBL" id="CP040710">
    <property type="protein sequence ID" value="QCW99092.1"/>
    <property type="molecule type" value="Genomic_DNA"/>
</dbReference>
<reference evidence="2 3" key="1">
    <citation type="submission" date="2019-05" db="EMBL/GenBank/DDBJ databases">
        <title>Genome sequencing of F202Z8.</title>
        <authorList>
            <person name="Kwon Y.M."/>
        </authorList>
    </citation>
    <scope>NUCLEOTIDE SEQUENCE [LARGE SCALE GENOMIC DNA]</scope>
    <source>
        <strain evidence="2 3">F202Z8</strain>
    </source>
</reference>
<name>A0A5B7SQ26_9FLAO</name>
<evidence type="ECO:0000313" key="2">
    <source>
        <dbReference type="EMBL" id="QCW99092.1"/>
    </source>
</evidence>
<dbReference type="Pfam" id="PF08818">
    <property type="entry name" value="DUF1801"/>
    <property type="match status" value="1"/>
</dbReference>
<dbReference type="KEGG" id="asag:FGM00_02780"/>
<proteinExistence type="predicted"/>
<protein>
    <submittedName>
        <fullName evidence="2">DUF1801 domain-containing protein</fullName>
    </submittedName>
</protein>
<sequence length="148" mass="17002">MKHLKVLTDPKVKSKFETYPTVIHTKLTALRNLIVEVATTDENISELEETLKWGEPSCLVKKGSTIRIDWKTKTPEQYAMYFKCTSKLVSTFKEVFGDTFSYEKNRAILFRLNDNVPQMELKECIGMALNYHTLKNLPLLGSSPKIGR</sequence>
<dbReference type="AlphaFoldDB" id="A0A5B7SQ26"/>
<gene>
    <name evidence="2" type="ORF">FGM00_02780</name>
</gene>
<dbReference type="OrthoDB" id="328972at2"/>
<feature type="domain" description="YdhG-like" evidence="1">
    <location>
        <begin position="26"/>
        <end position="128"/>
    </location>
</feature>
<organism evidence="2 3">
    <name type="scientific">Aggregatimonas sangjinii</name>
    <dbReference type="NCBI Taxonomy" id="2583587"/>
    <lineage>
        <taxon>Bacteria</taxon>
        <taxon>Pseudomonadati</taxon>
        <taxon>Bacteroidota</taxon>
        <taxon>Flavobacteriia</taxon>
        <taxon>Flavobacteriales</taxon>
        <taxon>Flavobacteriaceae</taxon>
        <taxon>Aggregatimonas</taxon>
    </lineage>
</organism>
<accession>A0A5B7SQ26</accession>
<keyword evidence="3" id="KW-1185">Reference proteome</keyword>
<dbReference type="Proteomes" id="UP000310017">
    <property type="component" value="Chromosome"/>
</dbReference>
<dbReference type="InterPro" id="IPR014922">
    <property type="entry name" value="YdhG-like"/>
</dbReference>
<evidence type="ECO:0000259" key="1">
    <source>
        <dbReference type="Pfam" id="PF08818"/>
    </source>
</evidence>
<evidence type="ECO:0000313" key="3">
    <source>
        <dbReference type="Proteomes" id="UP000310017"/>
    </source>
</evidence>